<organism evidence="2 3">
    <name type="scientific">Aliidiomarina iranensis</name>
    <dbReference type="NCBI Taxonomy" id="1434071"/>
    <lineage>
        <taxon>Bacteria</taxon>
        <taxon>Pseudomonadati</taxon>
        <taxon>Pseudomonadota</taxon>
        <taxon>Gammaproteobacteria</taxon>
        <taxon>Alteromonadales</taxon>
        <taxon>Idiomarinaceae</taxon>
        <taxon>Aliidiomarina</taxon>
    </lineage>
</organism>
<evidence type="ECO:0000313" key="2">
    <source>
        <dbReference type="EMBL" id="RUO18307.1"/>
    </source>
</evidence>
<name>A0A432VQ62_9GAMM</name>
<feature type="transmembrane region" description="Helical" evidence="1">
    <location>
        <begin position="38"/>
        <end position="58"/>
    </location>
</feature>
<accession>A0A432VQ62</accession>
<evidence type="ECO:0000256" key="1">
    <source>
        <dbReference type="SAM" id="Phobius"/>
    </source>
</evidence>
<reference evidence="3" key="1">
    <citation type="journal article" date="2018" name="Front. Microbiol.">
        <title>Genome-Based Analysis Reveals the Taxonomy and Diversity of the Family Idiomarinaceae.</title>
        <authorList>
            <person name="Liu Y."/>
            <person name="Lai Q."/>
            <person name="Shao Z."/>
        </authorList>
    </citation>
    <scope>NUCLEOTIDE SEQUENCE [LARGE SCALE GENOMIC DNA]</scope>
    <source>
        <strain evidence="3">GBPy7</strain>
    </source>
</reference>
<dbReference type="InterPro" id="IPR012902">
    <property type="entry name" value="N_methyl_site"/>
</dbReference>
<proteinExistence type="predicted"/>
<keyword evidence="3" id="KW-1185">Reference proteome</keyword>
<dbReference type="OrthoDB" id="6400529at2"/>
<dbReference type="NCBIfam" id="TIGR02532">
    <property type="entry name" value="IV_pilin_GFxxxE"/>
    <property type="match status" value="1"/>
</dbReference>
<comment type="caution">
    <text evidence="2">The sequence shown here is derived from an EMBL/GenBank/DDBJ whole genome shotgun (WGS) entry which is preliminary data.</text>
</comment>
<keyword evidence="1" id="KW-1133">Transmembrane helix</keyword>
<dbReference type="Proteomes" id="UP000288395">
    <property type="component" value="Unassembled WGS sequence"/>
</dbReference>
<keyword evidence="1" id="KW-0472">Membrane</keyword>
<evidence type="ECO:0000313" key="3">
    <source>
        <dbReference type="Proteomes" id="UP000288395"/>
    </source>
</evidence>
<dbReference type="RefSeq" id="WP_126768420.1">
    <property type="nucleotide sequence ID" value="NZ_PIPJ01000013.1"/>
</dbReference>
<evidence type="ECO:0008006" key="4">
    <source>
        <dbReference type="Google" id="ProtNLM"/>
    </source>
</evidence>
<sequence length="198" mass="22906">MLSNKTTSAPISACYDQRKRPLFRVNREKPVWHQQCGFTLLELILVLALSGPILYAGLSTHSHFWTKAWQGQTQVREVQSFYSLGHWLVREIRAEQMQQASWQWQANSHCLMFANKGVRLRNKQLQWKPNDGDCNGNGWLGLHDAKGYKVHDFTFTELADAHFQLCISGQSGKASNHQYGNNAPLNWCYQWYLEQFSS</sequence>
<dbReference type="AlphaFoldDB" id="A0A432VQ62"/>
<dbReference type="EMBL" id="PIPJ01000013">
    <property type="protein sequence ID" value="RUO18307.1"/>
    <property type="molecule type" value="Genomic_DNA"/>
</dbReference>
<gene>
    <name evidence="2" type="ORF">CWE08_11680</name>
</gene>
<keyword evidence="1" id="KW-0812">Transmembrane</keyword>
<protein>
    <recommendedName>
        <fullName evidence="4">Prepilin-type cleavage/methylation domain-containing protein</fullName>
    </recommendedName>
</protein>